<dbReference type="AlphaFoldDB" id="A0A411PFC4"/>
<keyword evidence="1" id="KW-0812">Transmembrane</keyword>
<accession>A0A411PFC4</accession>
<sequence length="127" mass="14299">MLTKILITLLVIAGAMAYLRHGRKQQQQDTQRYEQAHGKVSGAKLSIYGVIALSLVATMAYWGWGWYQDNTVVNVTITSPVEGQSQTYQVRRKDIEMQRITTVDGIQIRLSNQERITISQVADSDGQ</sequence>
<evidence type="ECO:0000313" key="2">
    <source>
        <dbReference type="EMBL" id="QBF82090.1"/>
    </source>
</evidence>
<gene>
    <name evidence="2" type="ORF">EXU30_04745</name>
</gene>
<organism evidence="2 3">
    <name type="scientific">Shewanella maritima</name>
    <dbReference type="NCBI Taxonomy" id="2520507"/>
    <lineage>
        <taxon>Bacteria</taxon>
        <taxon>Pseudomonadati</taxon>
        <taxon>Pseudomonadota</taxon>
        <taxon>Gammaproteobacteria</taxon>
        <taxon>Alteromonadales</taxon>
        <taxon>Shewanellaceae</taxon>
        <taxon>Shewanella</taxon>
    </lineage>
</organism>
<evidence type="ECO:0000313" key="3">
    <source>
        <dbReference type="Proteomes" id="UP000291106"/>
    </source>
</evidence>
<dbReference type="RefSeq" id="WP_130598063.1">
    <property type="nucleotide sequence ID" value="NZ_CP036200.1"/>
</dbReference>
<reference evidence="2 3" key="1">
    <citation type="submission" date="2019-02" db="EMBL/GenBank/DDBJ databases">
        <title>Shewanella sp. D4-2 isolated from Dokdo Island.</title>
        <authorList>
            <person name="Baek K."/>
        </authorList>
    </citation>
    <scope>NUCLEOTIDE SEQUENCE [LARGE SCALE GENOMIC DNA]</scope>
    <source>
        <strain evidence="2 3">D4-2</strain>
    </source>
</reference>
<name>A0A411PFC4_9GAMM</name>
<feature type="transmembrane region" description="Helical" evidence="1">
    <location>
        <begin position="46"/>
        <end position="64"/>
    </location>
</feature>
<evidence type="ECO:0000256" key="1">
    <source>
        <dbReference type="SAM" id="Phobius"/>
    </source>
</evidence>
<keyword evidence="1" id="KW-0472">Membrane</keyword>
<protein>
    <submittedName>
        <fullName evidence="2">Uncharacterized protein</fullName>
    </submittedName>
</protein>
<dbReference type="OrthoDB" id="6266342at2"/>
<keyword evidence="1" id="KW-1133">Transmembrane helix</keyword>
<dbReference type="Proteomes" id="UP000291106">
    <property type="component" value="Chromosome"/>
</dbReference>
<keyword evidence="3" id="KW-1185">Reference proteome</keyword>
<dbReference type="EMBL" id="CP036200">
    <property type="protein sequence ID" value="QBF82090.1"/>
    <property type="molecule type" value="Genomic_DNA"/>
</dbReference>
<proteinExistence type="predicted"/>
<dbReference type="KEGG" id="smai:EXU30_04745"/>